<dbReference type="EMBL" id="ASPP01013901">
    <property type="protein sequence ID" value="ETO19210.1"/>
    <property type="molecule type" value="Genomic_DNA"/>
</dbReference>
<feature type="non-terminal residue" evidence="2">
    <location>
        <position position="1"/>
    </location>
</feature>
<dbReference type="SUPFAM" id="SSF47917">
    <property type="entry name" value="C-terminal domain of alpha and beta subunits of F1 ATP synthase"/>
    <property type="match status" value="1"/>
</dbReference>
<organism evidence="2 3">
    <name type="scientific">Reticulomyxa filosa</name>
    <dbReference type="NCBI Taxonomy" id="46433"/>
    <lineage>
        <taxon>Eukaryota</taxon>
        <taxon>Sar</taxon>
        <taxon>Rhizaria</taxon>
        <taxon>Retaria</taxon>
        <taxon>Foraminifera</taxon>
        <taxon>Monothalamids</taxon>
        <taxon>Reticulomyxidae</taxon>
        <taxon>Reticulomyxa</taxon>
    </lineage>
</organism>
<sequence length="233" mass="26764">LLERAGQLNAKAHGGSHTAVCIADKPDDRAQVLFDFLPMFSSHVDVLLNLSERAFSRKITPPVALYPVPFGTPKYQAGYLRELVNNVRSQLHQQMNLERAYREQIELGLHIDPDMQHIINHIYKMEVLFSQQNAVTTSELIILLSAIANNLLKHIHVSKIMLFEDRLLHYFIDNPAKHELIDNIWENIQNMRATDHASDELKEMLQLGFTYFLAENNDLCTPSLNVGEDINWH</sequence>
<proteinExistence type="predicted"/>
<keyword evidence="3" id="KW-1185">Reference proteome</keyword>
<protein>
    <submittedName>
        <fullName evidence="2">H(+)-transporting two-sector ATPase F(1) alpha subunit</fullName>
    </submittedName>
</protein>
<dbReference type="InterPro" id="IPR000793">
    <property type="entry name" value="ATP_synth_asu_C"/>
</dbReference>
<gene>
    <name evidence="2" type="ORF">RFI_18019</name>
</gene>
<evidence type="ECO:0000259" key="1">
    <source>
        <dbReference type="Pfam" id="PF00306"/>
    </source>
</evidence>
<dbReference type="Proteomes" id="UP000023152">
    <property type="component" value="Unassembled WGS sequence"/>
</dbReference>
<name>X6MYT9_RETFI</name>
<dbReference type="Gene3D" id="1.20.150.20">
    <property type="entry name" value="ATP synthase alpha/beta chain, C-terminal domain"/>
    <property type="match status" value="1"/>
</dbReference>
<dbReference type="AlphaFoldDB" id="X6MYT9"/>
<comment type="caution">
    <text evidence="2">The sequence shown here is derived from an EMBL/GenBank/DDBJ whole genome shotgun (WGS) entry which is preliminary data.</text>
</comment>
<reference evidence="2 3" key="1">
    <citation type="journal article" date="2013" name="Curr. Biol.">
        <title>The Genome of the Foraminiferan Reticulomyxa filosa.</title>
        <authorList>
            <person name="Glockner G."/>
            <person name="Hulsmann N."/>
            <person name="Schleicher M."/>
            <person name="Noegel A.A."/>
            <person name="Eichinger L."/>
            <person name="Gallinger C."/>
            <person name="Pawlowski J."/>
            <person name="Sierra R."/>
            <person name="Euteneuer U."/>
            <person name="Pillet L."/>
            <person name="Moustafa A."/>
            <person name="Platzer M."/>
            <person name="Groth M."/>
            <person name="Szafranski K."/>
            <person name="Schliwa M."/>
        </authorList>
    </citation>
    <scope>NUCLEOTIDE SEQUENCE [LARGE SCALE GENOMIC DNA]</scope>
</reference>
<accession>X6MYT9</accession>
<evidence type="ECO:0000313" key="2">
    <source>
        <dbReference type="EMBL" id="ETO19210.1"/>
    </source>
</evidence>
<dbReference type="InterPro" id="IPR038376">
    <property type="entry name" value="ATP_synth_asu_C_sf"/>
</dbReference>
<dbReference type="Pfam" id="PF00306">
    <property type="entry name" value="ATP-synt_ab_C"/>
    <property type="match status" value="1"/>
</dbReference>
<evidence type="ECO:0000313" key="3">
    <source>
        <dbReference type="Proteomes" id="UP000023152"/>
    </source>
</evidence>
<feature type="domain" description="ATP synthase alpha subunit C-terminal" evidence="1">
    <location>
        <begin position="82"/>
        <end position="205"/>
    </location>
</feature>